<feature type="transmembrane region" description="Helical" evidence="7">
    <location>
        <begin position="12"/>
        <end position="31"/>
    </location>
</feature>
<proteinExistence type="inferred from homology"/>
<comment type="subcellular location">
    <subcellularLocation>
        <location evidence="7">Cell inner membrane</location>
        <topology evidence="7">Multi-pass membrane protein</topology>
    </subcellularLocation>
    <subcellularLocation>
        <location evidence="1">Cell membrane</location>
        <topology evidence="1">Multi-pass membrane protein</topology>
    </subcellularLocation>
</comment>
<protein>
    <recommendedName>
        <fullName evidence="7">Protein MgtC</fullName>
    </recommendedName>
</protein>
<reference evidence="9 10" key="1">
    <citation type="submission" date="2022-10" db="EMBL/GenBank/DDBJ databases">
        <title>Janthinobacterium sp. hw3 Genome sequencing.</title>
        <authorList>
            <person name="Park S."/>
        </authorList>
    </citation>
    <scope>NUCLEOTIDE SEQUENCE [LARGE SCALE GENOMIC DNA]</scope>
    <source>
        <strain evidence="10">hw3</strain>
    </source>
</reference>
<feature type="domain" description="MgtC/SapB/SrpB/YhiD N-terminal" evidence="8">
    <location>
        <begin position="15"/>
        <end position="144"/>
    </location>
</feature>
<dbReference type="EMBL" id="JAQQXR010000001">
    <property type="protein sequence ID" value="MDC8756668.1"/>
    <property type="molecule type" value="Genomic_DNA"/>
</dbReference>
<evidence type="ECO:0000256" key="2">
    <source>
        <dbReference type="ARBA" id="ARBA00009298"/>
    </source>
</evidence>
<keyword evidence="4 7" id="KW-0812">Transmembrane</keyword>
<evidence type="ECO:0000256" key="1">
    <source>
        <dbReference type="ARBA" id="ARBA00004651"/>
    </source>
</evidence>
<comment type="caution">
    <text evidence="9">The sequence shown here is derived from an EMBL/GenBank/DDBJ whole genome shotgun (WGS) entry which is preliminary data.</text>
</comment>
<dbReference type="SUPFAM" id="SSF103473">
    <property type="entry name" value="MFS general substrate transporter"/>
    <property type="match status" value="1"/>
</dbReference>
<evidence type="ECO:0000256" key="7">
    <source>
        <dbReference type="RuleBase" id="RU365041"/>
    </source>
</evidence>
<dbReference type="InterPro" id="IPR003416">
    <property type="entry name" value="MgtC/SapB/SrpB/YhiD_fam"/>
</dbReference>
<evidence type="ECO:0000259" key="8">
    <source>
        <dbReference type="Pfam" id="PF02308"/>
    </source>
</evidence>
<evidence type="ECO:0000256" key="6">
    <source>
        <dbReference type="ARBA" id="ARBA00023136"/>
    </source>
</evidence>
<evidence type="ECO:0000313" key="9">
    <source>
        <dbReference type="EMBL" id="MDC8756668.1"/>
    </source>
</evidence>
<feature type="transmembrane region" description="Helical" evidence="7">
    <location>
        <begin position="73"/>
        <end position="91"/>
    </location>
</feature>
<keyword evidence="7" id="KW-0997">Cell inner membrane</keyword>
<dbReference type="InterPro" id="IPR036259">
    <property type="entry name" value="MFS_trans_sf"/>
</dbReference>
<keyword evidence="6 7" id="KW-0472">Membrane</keyword>
<dbReference type="PRINTS" id="PR01837">
    <property type="entry name" value="MGTCSAPBPROT"/>
</dbReference>
<evidence type="ECO:0000256" key="3">
    <source>
        <dbReference type="ARBA" id="ARBA00022475"/>
    </source>
</evidence>
<evidence type="ECO:0000256" key="5">
    <source>
        <dbReference type="ARBA" id="ARBA00022989"/>
    </source>
</evidence>
<accession>A0ABT5JVA2</accession>
<keyword evidence="5 7" id="KW-1133">Transmembrane helix</keyword>
<feature type="transmembrane region" description="Helical" evidence="7">
    <location>
        <begin position="98"/>
        <end position="116"/>
    </location>
</feature>
<dbReference type="PANTHER" id="PTHR33778:SF1">
    <property type="entry name" value="MAGNESIUM TRANSPORTER YHID-RELATED"/>
    <property type="match status" value="1"/>
</dbReference>
<sequence>MNGAAINYSEIVFRLFAAVLIGCIVGLDRNLHGKPTGMKTMGLVALGACLATLASMDFVTWRGGYSTDAVSRAIQGVITGIGFLGAGVIVHDRNTEHVRGLTTAASIWVTAALGIVCGIGTWQIAAIAMGMVLLLFLIGRPLERILHKKWLSKSNEERDDIAKNDE</sequence>
<gene>
    <name evidence="9" type="ORF">OIK44_03585</name>
</gene>
<comment type="similarity">
    <text evidence="2 7">Belongs to the MgtC/SapB family.</text>
</comment>
<dbReference type="Proteomes" id="UP001221208">
    <property type="component" value="Unassembled WGS sequence"/>
</dbReference>
<feature type="transmembrane region" description="Helical" evidence="7">
    <location>
        <begin position="43"/>
        <end position="61"/>
    </location>
</feature>
<dbReference type="RefSeq" id="WP_273669304.1">
    <property type="nucleotide sequence ID" value="NZ_JAQQXR010000001.1"/>
</dbReference>
<evidence type="ECO:0000256" key="4">
    <source>
        <dbReference type="ARBA" id="ARBA00022692"/>
    </source>
</evidence>
<keyword evidence="3" id="KW-1003">Cell membrane</keyword>
<name>A0ABT5JVA2_9BURK</name>
<keyword evidence="10" id="KW-1185">Reference proteome</keyword>
<evidence type="ECO:0000313" key="10">
    <source>
        <dbReference type="Proteomes" id="UP001221208"/>
    </source>
</evidence>
<dbReference type="InterPro" id="IPR049177">
    <property type="entry name" value="MgtC_SapB_SrpB_YhiD_N"/>
</dbReference>
<dbReference type="Pfam" id="PF02308">
    <property type="entry name" value="MgtC"/>
    <property type="match status" value="1"/>
</dbReference>
<organism evidence="9 10">
    <name type="scientific">Janthinobacterium fluminis</name>
    <dbReference type="NCBI Taxonomy" id="2987524"/>
    <lineage>
        <taxon>Bacteria</taxon>
        <taxon>Pseudomonadati</taxon>
        <taxon>Pseudomonadota</taxon>
        <taxon>Betaproteobacteria</taxon>
        <taxon>Burkholderiales</taxon>
        <taxon>Oxalobacteraceae</taxon>
        <taxon>Janthinobacterium</taxon>
    </lineage>
</organism>
<dbReference type="PANTHER" id="PTHR33778">
    <property type="entry name" value="PROTEIN MGTC"/>
    <property type="match status" value="1"/>
</dbReference>